<evidence type="ECO:0000313" key="6">
    <source>
        <dbReference type="Proteomes" id="UP000076078"/>
    </source>
</evidence>
<dbReference type="Gene3D" id="3.40.50.300">
    <property type="entry name" value="P-loop containing nucleotide triphosphate hydrolases"/>
    <property type="match status" value="1"/>
</dbReference>
<dbReference type="FunFam" id="3.40.50.300:FF:000870">
    <property type="entry name" value="MutS protein homolog 4"/>
    <property type="match status" value="1"/>
</dbReference>
<dbReference type="Pfam" id="PF00488">
    <property type="entry name" value="MutS_V"/>
    <property type="match status" value="1"/>
</dbReference>
<proteinExistence type="predicted"/>
<dbReference type="InterPro" id="IPR027417">
    <property type="entry name" value="P-loop_NTPase"/>
</dbReference>
<dbReference type="InterPro" id="IPR007696">
    <property type="entry name" value="DNA_mismatch_repair_MutS_core"/>
</dbReference>
<dbReference type="AlphaFoldDB" id="A0A152A4P1"/>
<dbReference type="GO" id="GO:0005524">
    <property type="term" value="F:ATP binding"/>
    <property type="evidence" value="ECO:0007669"/>
    <property type="project" value="UniProtKB-KW"/>
</dbReference>
<organism evidence="5 6">
    <name type="scientific">Tieghemostelium lacteum</name>
    <name type="common">Slime mold</name>
    <name type="synonym">Dictyostelium lacteum</name>
    <dbReference type="NCBI Taxonomy" id="361077"/>
    <lineage>
        <taxon>Eukaryota</taxon>
        <taxon>Amoebozoa</taxon>
        <taxon>Evosea</taxon>
        <taxon>Eumycetozoa</taxon>
        <taxon>Dictyostelia</taxon>
        <taxon>Dictyosteliales</taxon>
        <taxon>Raperosteliaceae</taxon>
        <taxon>Tieghemostelium</taxon>
    </lineage>
</organism>
<keyword evidence="3" id="KW-0238">DNA-binding</keyword>
<protein>
    <recommendedName>
        <fullName evidence="4">DNA mismatch repair proteins mutS family domain-containing protein</fullName>
    </recommendedName>
</protein>
<dbReference type="Gene3D" id="3.30.420.110">
    <property type="entry name" value="MutS, connector domain"/>
    <property type="match status" value="1"/>
</dbReference>
<dbReference type="GO" id="GO:0140664">
    <property type="term" value="F:ATP-dependent DNA damage sensor activity"/>
    <property type="evidence" value="ECO:0007669"/>
    <property type="project" value="InterPro"/>
</dbReference>
<dbReference type="OMA" id="KMTMLYK"/>
<keyword evidence="6" id="KW-1185">Reference proteome</keyword>
<dbReference type="SMART" id="SM00534">
    <property type="entry name" value="MUTSac"/>
    <property type="match status" value="1"/>
</dbReference>
<evidence type="ECO:0000256" key="1">
    <source>
        <dbReference type="ARBA" id="ARBA00022741"/>
    </source>
</evidence>
<dbReference type="SMART" id="SM00533">
    <property type="entry name" value="MUTSd"/>
    <property type="match status" value="1"/>
</dbReference>
<dbReference type="OrthoDB" id="276261at2759"/>
<dbReference type="SUPFAM" id="SSF48334">
    <property type="entry name" value="DNA repair protein MutS, domain III"/>
    <property type="match status" value="1"/>
</dbReference>
<dbReference type="SUPFAM" id="SSF52540">
    <property type="entry name" value="P-loop containing nucleoside triphosphate hydrolases"/>
    <property type="match status" value="1"/>
</dbReference>
<dbReference type="PANTHER" id="PTHR11361:SF146">
    <property type="entry name" value="DNA MISMATCH REPAIR PROTEINS MUTS FAMILY DOMAIN-CONTAINING PROTEIN"/>
    <property type="match status" value="1"/>
</dbReference>
<keyword evidence="2" id="KW-0067">ATP-binding</keyword>
<dbReference type="STRING" id="361077.A0A152A4P1"/>
<dbReference type="Pfam" id="PF05192">
    <property type="entry name" value="MutS_III"/>
    <property type="match status" value="1"/>
</dbReference>
<dbReference type="EMBL" id="LODT01000011">
    <property type="protein sequence ID" value="KYR01202.1"/>
    <property type="molecule type" value="Genomic_DNA"/>
</dbReference>
<evidence type="ECO:0000313" key="5">
    <source>
        <dbReference type="EMBL" id="KYR01202.1"/>
    </source>
</evidence>
<dbReference type="GO" id="GO:0030983">
    <property type="term" value="F:mismatched DNA binding"/>
    <property type="evidence" value="ECO:0007669"/>
    <property type="project" value="InterPro"/>
</dbReference>
<dbReference type="InterPro" id="IPR036678">
    <property type="entry name" value="MutS_con_dom_sf"/>
</dbReference>
<dbReference type="InterPro" id="IPR000432">
    <property type="entry name" value="DNA_mismatch_repair_MutS_C"/>
</dbReference>
<dbReference type="Pfam" id="PF05190">
    <property type="entry name" value="MutS_IV"/>
    <property type="match status" value="1"/>
</dbReference>
<name>A0A152A4P1_TIELA</name>
<dbReference type="InterPro" id="IPR036187">
    <property type="entry name" value="DNA_mismatch_repair_MutS_sf"/>
</dbReference>
<dbReference type="InterPro" id="IPR007861">
    <property type="entry name" value="DNA_mismatch_repair_MutS_clamp"/>
</dbReference>
<reference evidence="5 6" key="1">
    <citation type="submission" date="2015-12" db="EMBL/GenBank/DDBJ databases">
        <title>Dictyostelia acquired genes for synthesis and detection of signals that induce cell-type specialization by lateral gene transfer from prokaryotes.</title>
        <authorList>
            <person name="Gloeckner G."/>
            <person name="Schaap P."/>
        </authorList>
    </citation>
    <scope>NUCLEOTIDE SEQUENCE [LARGE SCALE GENOMIC DNA]</scope>
    <source>
        <strain evidence="5 6">TK</strain>
    </source>
</reference>
<dbReference type="PANTHER" id="PTHR11361">
    <property type="entry name" value="DNA MISMATCH REPAIR PROTEIN MUTS FAMILY MEMBER"/>
    <property type="match status" value="1"/>
</dbReference>
<feature type="domain" description="DNA mismatch repair proteins mutS family" evidence="4">
    <location>
        <begin position="789"/>
        <end position="805"/>
    </location>
</feature>
<dbReference type="GO" id="GO:0006298">
    <property type="term" value="P:mismatch repair"/>
    <property type="evidence" value="ECO:0007669"/>
    <property type="project" value="InterPro"/>
</dbReference>
<sequence>MSKRSHVNILDSLDFDQEKSIDNDSPITQSAKYIKLSINNHTSSFQNKFPLINDKKIDQSLKNNNNNNNKSNDFEIDDLDGFLDSQDDSLVHKSTYYDKYNTPNIDKTIFDDIDFNNSPKDFEKVSSKSINLSSPTPISTNSSKKLKLILSPNFGGVDRSKTSTPIIVQNVLKTPGTTTTTSKSNQNGSLISLTENKNREIGYSAYNQLSGDIQVGQFCDTQTYVHLYTKLFILNATLIVTPPLGDDSELIKMISLRFKNCRIVTIPRKLFNENSGLILLEKYSIPDKYISLDRYCQMKYLLYASFNALIRYLEGFYDITFISSCIRIHFAGSERTMLIDAETIKNLELIHNQLDGSRKNTLYDSINHTKTPQGSRLLISNIVQPPNDISTIRLRQDAIKEILKNERSFFSLLPMLSKIPDIDRILLAFCQTKSKKVTLKKIEQYISNLISLKSVFEILPKISSVISNIQNSLIKSISQNLSNRCIQDLMRETAKYLCDDKSTPQQKGKLPHNVKIVHYIRTGINGYLDVCKKTYQETLNDINNLTSYYSSQYKLDQLKLMYSATKGYYYQLPCKNTSLFHLPKIFTRDEIKNQKCTFTSEELLSLSRRNKEVFEEIILLSCQSIETLIDQYRHNISALFNISESLSLLDMILSLSSHVTTLDPGTCPIIQSNGPLALKKGFHPLQLKRYKQQQSQFIPNDTMICETSNFQLIHGPNMSGKSTYIQQVAILTIMAHIGCYLPAEFASIPIVDKVISRIGTSDNLQSNASTFMTEMKEISYILENCTEKSLVIVDELGRGTSNLDGSSIAWAISEKIATTIGCFTLFVTHYQELLSLTRLYQNIKSFHLGVSRENEELKYSYTLNEGISDHQRYGIDIAELSGIHPLVIQTAKMIRNTLESQQLMLHSNDHLQQYQHPLRNAYTLIQKLLNLGQSMRSESDIKQYLMDLKSQYHCNSPHLSTNK</sequence>
<gene>
    <name evidence="5" type="ORF">DLAC_02319</name>
</gene>
<accession>A0A152A4P1</accession>
<dbReference type="GO" id="GO:0032301">
    <property type="term" value="C:MutSalpha complex"/>
    <property type="evidence" value="ECO:0007669"/>
    <property type="project" value="TreeGrafter"/>
</dbReference>
<evidence type="ECO:0000256" key="2">
    <source>
        <dbReference type="ARBA" id="ARBA00022840"/>
    </source>
</evidence>
<dbReference type="Proteomes" id="UP000076078">
    <property type="component" value="Unassembled WGS sequence"/>
</dbReference>
<dbReference type="PROSITE" id="PS00486">
    <property type="entry name" value="DNA_MISMATCH_REPAIR_2"/>
    <property type="match status" value="1"/>
</dbReference>
<comment type="caution">
    <text evidence="5">The sequence shown here is derived from an EMBL/GenBank/DDBJ whole genome shotgun (WGS) entry which is preliminary data.</text>
</comment>
<keyword evidence="1" id="KW-0547">Nucleotide-binding</keyword>
<dbReference type="Gene3D" id="1.10.1420.10">
    <property type="match status" value="2"/>
</dbReference>
<dbReference type="FunCoup" id="A0A152A4P1">
    <property type="interactions" value="202"/>
</dbReference>
<dbReference type="InParanoid" id="A0A152A4P1"/>
<evidence type="ECO:0000256" key="3">
    <source>
        <dbReference type="ARBA" id="ARBA00023125"/>
    </source>
</evidence>
<dbReference type="InterPro" id="IPR045076">
    <property type="entry name" value="MutS"/>
</dbReference>
<evidence type="ECO:0000259" key="4">
    <source>
        <dbReference type="PROSITE" id="PS00486"/>
    </source>
</evidence>